<name>A0A8H7R7N7_9FUNG</name>
<dbReference type="OrthoDB" id="2283132at2759"/>
<accession>A0A8H7R7N7</accession>
<organism evidence="1 2">
    <name type="scientific">Mucor plumbeus</name>
    <dbReference type="NCBI Taxonomy" id="97098"/>
    <lineage>
        <taxon>Eukaryota</taxon>
        <taxon>Fungi</taxon>
        <taxon>Fungi incertae sedis</taxon>
        <taxon>Mucoromycota</taxon>
        <taxon>Mucoromycotina</taxon>
        <taxon>Mucoromycetes</taxon>
        <taxon>Mucorales</taxon>
        <taxon>Mucorineae</taxon>
        <taxon>Mucoraceae</taxon>
        <taxon>Mucor</taxon>
    </lineage>
</organism>
<dbReference type="AlphaFoldDB" id="A0A8H7R7N7"/>
<dbReference type="Gene3D" id="3.30.420.10">
    <property type="entry name" value="Ribonuclease H-like superfamily/Ribonuclease H"/>
    <property type="match status" value="1"/>
</dbReference>
<protein>
    <submittedName>
        <fullName evidence="1">Uncharacterized protein</fullName>
    </submittedName>
</protein>
<dbReference type="EMBL" id="JAEPRC010000176">
    <property type="protein sequence ID" value="KAG2205332.1"/>
    <property type="molecule type" value="Genomic_DNA"/>
</dbReference>
<dbReference type="GO" id="GO:0003676">
    <property type="term" value="F:nucleic acid binding"/>
    <property type="evidence" value="ECO:0007669"/>
    <property type="project" value="InterPro"/>
</dbReference>
<comment type="caution">
    <text evidence="1">The sequence shown here is derived from an EMBL/GenBank/DDBJ whole genome shotgun (WGS) entry which is preliminary data.</text>
</comment>
<dbReference type="Proteomes" id="UP000650833">
    <property type="component" value="Unassembled WGS sequence"/>
</dbReference>
<reference evidence="1" key="1">
    <citation type="submission" date="2020-12" db="EMBL/GenBank/DDBJ databases">
        <title>Metabolic potential, ecology and presence of endohyphal bacteria is reflected in genomic diversity of Mucoromycotina.</title>
        <authorList>
            <person name="Muszewska A."/>
            <person name="Okrasinska A."/>
            <person name="Steczkiewicz K."/>
            <person name="Drgas O."/>
            <person name="Orlowska M."/>
            <person name="Perlinska-Lenart U."/>
            <person name="Aleksandrzak-Piekarczyk T."/>
            <person name="Szatraj K."/>
            <person name="Zielenkiewicz U."/>
            <person name="Pilsyk S."/>
            <person name="Malc E."/>
            <person name="Mieczkowski P."/>
            <person name="Kruszewska J.S."/>
            <person name="Biernat P."/>
            <person name="Pawlowska J."/>
        </authorList>
    </citation>
    <scope>NUCLEOTIDE SEQUENCE</scope>
    <source>
        <strain evidence="1">CBS 226.32</strain>
    </source>
</reference>
<evidence type="ECO:0000313" key="2">
    <source>
        <dbReference type="Proteomes" id="UP000650833"/>
    </source>
</evidence>
<proteinExistence type="predicted"/>
<keyword evidence="2" id="KW-1185">Reference proteome</keyword>
<dbReference type="InterPro" id="IPR036397">
    <property type="entry name" value="RNaseH_sf"/>
</dbReference>
<evidence type="ECO:0000313" key="1">
    <source>
        <dbReference type="EMBL" id="KAG2205332.1"/>
    </source>
</evidence>
<gene>
    <name evidence="1" type="ORF">INT46_008599</name>
</gene>
<sequence>MAGLENNIARSRKVYNVYLNEQKALFLCLIPFKFLMAKPAAEKARINSRTAQGWVQRMEMDPEWNIYEKLTNKINRAEPQLQEEHKYSLINLFNEQPQETRKNAIDSLTAAFENFSLKESQEDTSMKNECNLTIKRIARRPVARNSKEMLIKRKEWIEKWTQTDMDYLSNCVFVDVFAFNINMRPSKARSAKGTPAIVTTTTRAVSHTILGTVSAMGLVNIVIRLSNLSKRKFSVFIKNPI</sequence>